<dbReference type="HOGENOM" id="CLU_1408171_0_0_6"/>
<dbReference type="SUPFAM" id="SSF52980">
    <property type="entry name" value="Restriction endonuclease-like"/>
    <property type="match status" value="1"/>
</dbReference>
<organism evidence="1 2">
    <name type="scientific">Thiorhodovibrio frisius</name>
    <dbReference type="NCBI Taxonomy" id="631362"/>
    <lineage>
        <taxon>Bacteria</taxon>
        <taxon>Pseudomonadati</taxon>
        <taxon>Pseudomonadota</taxon>
        <taxon>Gammaproteobacteria</taxon>
        <taxon>Chromatiales</taxon>
        <taxon>Chromatiaceae</taxon>
        <taxon>Thiorhodovibrio</taxon>
    </lineage>
</organism>
<dbReference type="AlphaFoldDB" id="H8YXQ4"/>
<name>H8YXQ4_9GAMM</name>
<gene>
    <name evidence="1" type="ORF">Thi970DRAFT_00886</name>
</gene>
<dbReference type="EMBL" id="JH603168">
    <property type="protein sequence ID" value="EIC23230.1"/>
    <property type="molecule type" value="Genomic_DNA"/>
</dbReference>
<evidence type="ECO:0000313" key="1">
    <source>
        <dbReference type="EMBL" id="EIC23230.1"/>
    </source>
</evidence>
<proteinExistence type="predicted"/>
<dbReference type="Proteomes" id="UP000002964">
    <property type="component" value="Unassembled WGS sequence"/>
</dbReference>
<dbReference type="OrthoDB" id="5570142at2"/>
<protein>
    <recommendedName>
        <fullName evidence="3">DUF3782 domain-containing protein</fullName>
    </recommendedName>
</protein>
<dbReference type="STRING" id="631362.Thi970DRAFT_00886"/>
<sequence>MTDDELKALVASLAVAQAKTDDQMAKTEAQMAKTDRKLEKIGEMIGTFGRNLGEITEEFFFNSLKDTQELGGISYDFIDKNLTRSAGKIEDEFDILMVNGEDVAIIEVKYKAHEADLNKLLTKKYANFQTLFPMYQAYRHHLVLATFSIYDELKQQALSQGVTVLQRKGKIIETFVPRANFASMSAPPQPRPA</sequence>
<evidence type="ECO:0008006" key="3">
    <source>
        <dbReference type="Google" id="ProtNLM"/>
    </source>
</evidence>
<reference evidence="1 2" key="2">
    <citation type="submission" date="2011-11" db="EMBL/GenBank/DDBJ databases">
        <authorList>
            <consortium name="US DOE Joint Genome Institute"/>
            <person name="Lucas S."/>
            <person name="Han J."/>
            <person name="Lapidus A."/>
            <person name="Cheng J.-F."/>
            <person name="Goodwin L."/>
            <person name="Pitluck S."/>
            <person name="Peters L."/>
            <person name="Ovchinnikova G."/>
            <person name="Zhang X."/>
            <person name="Detter J.C."/>
            <person name="Han C."/>
            <person name="Tapia R."/>
            <person name="Land M."/>
            <person name="Hauser L."/>
            <person name="Kyrpides N."/>
            <person name="Ivanova N."/>
            <person name="Pagani I."/>
            <person name="Vogl K."/>
            <person name="Liu Z."/>
            <person name="Overmann J."/>
            <person name="Frigaard N.-U."/>
            <person name="Bryant D."/>
            <person name="Woyke T."/>
        </authorList>
    </citation>
    <scope>NUCLEOTIDE SEQUENCE [LARGE SCALE GENOMIC DNA]</scope>
    <source>
        <strain evidence="1 2">970</strain>
    </source>
</reference>
<reference evidence="2" key="1">
    <citation type="submission" date="2011-06" db="EMBL/GenBank/DDBJ databases">
        <authorList>
            <consortium name="US DOE Joint Genome Institute (JGI-PGF)"/>
            <person name="Lucas S."/>
            <person name="Han J."/>
            <person name="Lapidus A."/>
            <person name="Cheng J.-F."/>
            <person name="Goodwin L."/>
            <person name="Pitluck S."/>
            <person name="Peters L."/>
            <person name="Land M.L."/>
            <person name="Hauser L."/>
            <person name="Vogl K."/>
            <person name="Liu Z."/>
            <person name="Overmann J."/>
            <person name="Frigaard N.-U."/>
            <person name="Bryant D.A."/>
            <person name="Woyke T.J."/>
        </authorList>
    </citation>
    <scope>NUCLEOTIDE SEQUENCE [LARGE SCALE GENOMIC DNA]</scope>
    <source>
        <strain evidence="2">970</strain>
    </source>
</reference>
<dbReference type="RefSeq" id="WP_009147315.1">
    <property type="nucleotide sequence ID" value="NZ_CP121471.1"/>
</dbReference>
<evidence type="ECO:0000313" key="2">
    <source>
        <dbReference type="Proteomes" id="UP000002964"/>
    </source>
</evidence>
<dbReference type="eggNOG" id="COG1637">
    <property type="taxonomic scope" value="Bacteria"/>
</dbReference>
<dbReference type="InterPro" id="IPR011335">
    <property type="entry name" value="Restrct_endonuc-II-like"/>
</dbReference>
<keyword evidence="2" id="KW-1185">Reference proteome</keyword>
<accession>H8YXQ4</accession>